<dbReference type="AlphaFoldDB" id="A0A1W0WK66"/>
<evidence type="ECO:0000313" key="3">
    <source>
        <dbReference type="Proteomes" id="UP000192578"/>
    </source>
</evidence>
<dbReference type="Proteomes" id="UP000192578">
    <property type="component" value="Unassembled WGS sequence"/>
</dbReference>
<comment type="caution">
    <text evidence="2">The sequence shown here is derived from an EMBL/GenBank/DDBJ whole genome shotgun (WGS) entry which is preliminary data.</text>
</comment>
<feature type="compositionally biased region" description="Gly residues" evidence="1">
    <location>
        <begin position="110"/>
        <end position="121"/>
    </location>
</feature>
<name>A0A1W0WK66_HYPEX</name>
<feature type="compositionally biased region" description="Basic and acidic residues" evidence="1">
    <location>
        <begin position="82"/>
        <end position="99"/>
    </location>
</feature>
<protein>
    <submittedName>
        <fullName evidence="2">Uncharacterized protein</fullName>
    </submittedName>
</protein>
<proteinExistence type="predicted"/>
<feature type="region of interest" description="Disordered" evidence="1">
    <location>
        <begin position="82"/>
        <end position="130"/>
    </location>
</feature>
<accession>A0A1W0WK66</accession>
<gene>
    <name evidence="2" type="ORF">BV898_10285</name>
</gene>
<dbReference type="EMBL" id="MTYJ01000087">
    <property type="protein sequence ID" value="OQV15567.1"/>
    <property type="molecule type" value="Genomic_DNA"/>
</dbReference>
<dbReference type="CDD" id="cd23767">
    <property type="entry name" value="IQCD"/>
    <property type="match status" value="1"/>
</dbReference>
<sequence length="130" mass="13724">MTPRDVDPGNIESSATPAATAHVVEGRRLGYPQVGTLTPVEVAPIVEEPIHMFSPEMAHEIEEQEKHAAASKIQAKFREYKARKETKNNQETLSKKAEVEPSTACSHDAAGGGGGGGGKGPNSGAPPKRQ</sequence>
<dbReference type="OrthoDB" id="10517517at2759"/>
<organism evidence="2 3">
    <name type="scientific">Hypsibius exemplaris</name>
    <name type="common">Freshwater tardigrade</name>
    <dbReference type="NCBI Taxonomy" id="2072580"/>
    <lineage>
        <taxon>Eukaryota</taxon>
        <taxon>Metazoa</taxon>
        <taxon>Ecdysozoa</taxon>
        <taxon>Tardigrada</taxon>
        <taxon>Eutardigrada</taxon>
        <taxon>Parachela</taxon>
        <taxon>Hypsibioidea</taxon>
        <taxon>Hypsibiidae</taxon>
        <taxon>Hypsibius</taxon>
    </lineage>
</organism>
<evidence type="ECO:0000313" key="2">
    <source>
        <dbReference type="EMBL" id="OQV15567.1"/>
    </source>
</evidence>
<reference evidence="3" key="1">
    <citation type="submission" date="2017-01" db="EMBL/GenBank/DDBJ databases">
        <title>Comparative genomics of anhydrobiosis in the tardigrade Hypsibius dujardini.</title>
        <authorList>
            <person name="Yoshida Y."/>
            <person name="Koutsovoulos G."/>
            <person name="Laetsch D."/>
            <person name="Stevens L."/>
            <person name="Kumar S."/>
            <person name="Horikawa D."/>
            <person name="Ishino K."/>
            <person name="Komine S."/>
            <person name="Tomita M."/>
            <person name="Blaxter M."/>
            <person name="Arakawa K."/>
        </authorList>
    </citation>
    <scope>NUCLEOTIDE SEQUENCE [LARGE SCALE GENOMIC DNA]</scope>
    <source>
        <strain evidence="3">Z151</strain>
    </source>
</reference>
<evidence type="ECO:0000256" key="1">
    <source>
        <dbReference type="SAM" id="MobiDB-lite"/>
    </source>
</evidence>
<keyword evidence="3" id="KW-1185">Reference proteome</keyword>
<dbReference type="PROSITE" id="PS50096">
    <property type="entry name" value="IQ"/>
    <property type="match status" value="1"/>
</dbReference>